<feature type="binding site" evidence="3">
    <location>
        <position position="50"/>
    </location>
    <ligand>
        <name>a divalent metal cation</name>
        <dbReference type="ChEBI" id="CHEBI:60240"/>
    </ligand>
</feature>
<feature type="binding site" evidence="3">
    <location>
        <position position="141"/>
    </location>
    <ligand>
        <name>a divalent metal cation</name>
        <dbReference type="ChEBI" id="CHEBI:60240"/>
    </ligand>
</feature>
<keyword evidence="2 3" id="KW-0479">Metal-binding</keyword>
<name>A0A239E7C2_9RHOB</name>
<dbReference type="RefSeq" id="WP_089231665.1">
    <property type="nucleotide sequence ID" value="NZ_FZOY01000002.1"/>
</dbReference>
<reference evidence="4 5" key="1">
    <citation type="submission" date="2017-06" db="EMBL/GenBank/DDBJ databases">
        <authorList>
            <person name="Kim H.J."/>
            <person name="Triplett B.A."/>
        </authorList>
    </citation>
    <scope>NUCLEOTIDE SEQUENCE [LARGE SCALE GENOMIC DNA]</scope>
    <source>
        <strain evidence="4 5">DSM 29339</strain>
    </source>
</reference>
<sequence>MISVDYAREMARYNRWQNSAVIACCEALDEGELTRARGAFFGSIFATLNHLLWADRMWMSRIADWVRPEGGIPESLTLCPTLAAWKADRMRADGRLELWARELRPAALRGELRWTSGSTGRQMSRPVATCVAHMFNHQTHHRGQVHAMLTAAGAQPAATDLVFMPEDI</sequence>
<dbReference type="PANTHER" id="PTHR37302">
    <property type="entry name" value="SLR1116 PROTEIN"/>
    <property type="match status" value="1"/>
</dbReference>
<dbReference type="InterPro" id="IPR034660">
    <property type="entry name" value="DinB/YfiT-like"/>
</dbReference>
<dbReference type="AlphaFoldDB" id="A0A239E7C2"/>
<organism evidence="4 5">
    <name type="scientific">Tropicimonas sediminicola</name>
    <dbReference type="NCBI Taxonomy" id="1031541"/>
    <lineage>
        <taxon>Bacteria</taxon>
        <taxon>Pseudomonadati</taxon>
        <taxon>Pseudomonadota</taxon>
        <taxon>Alphaproteobacteria</taxon>
        <taxon>Rhodobacterales</taxon>
        <taxon>Roseobacteraceae</taxon>
        <taxon>Tropicimonas</taxon>
    </lineage>
</organism>
<dbReference type="GO" id="GO:0046872">
    <property type="term" value="F:metal ion binding"/>
    <property type="evidence" value="ECO:0007669"/>
    <property type="project" value="UniProtKB-KW"/>
</dbReference>
<dbReference type="OrthoDB" id="9807509at2"/>
<evidence type="ECO:0000256" key="2">
    <source>
        <dbReference type="ARBA" id="ARBA00022723"/>
    </source>
</evidence>
<dbReference type="Pfam" id="PF05163">
    <property type="entry name" value="DinB"/>
    <property type="match status" value="1"/>
</dbReference>
<keyword evidence="5" id="KW-1185">Reference proteome</keyword>
<dbReference type="SUPFAM" id="SSF109854">
    <property type="entry name" value="DinB/YfiT-like putative metalloenzymes"/>
    <property type="match status" value="1"/>
</dbReference>
<dbReference type="InterPro" id="IPR007837">
    <property type="entry name" value="DinB"/>
</dbReference>
<evidence type="ECO:0000313" key="4">
    <source>
        <dbReference type="EMBL" id="SNS40650.1"/>
    </source>
</evidence>
<evidence type="ECO:0000256" key="1">
    <source>
        <dbReference type="ARBA" id="ARBA00008635"/>
    </source>
</evidence>
<accession>A0A239E7C2</accession>
<dbReference type="Gene3D" id="1.20.120.450">
    <property type="entry name" value="dinb family like domain"/>
    <property type="match status" value="1"/>
</dbReference>
<dbReference type="EMBL" id="FZOY01000002">
    <property type="protein sequence ID" value="SNS40650.1"/>
    <property type="molecule type" value="Genomic_DNA"/>
</dbReference>
<dbReference type="Proteomes" id="UP000198426">
    <property type="component" value="Unassembled WGS sequence"/>
</dbReference>
<proteinExistence type="inferred from homology"/>
<dbReference type="PANTHER" id="PTHR37302:SF1">
    <property type="entry name" value="PROTEIN DINB"/>
    <property type="match status" value="1"/>
</dbReference>
<feature type="binding site" evidence="3">
    <location>
        <position position="137"/>
    </location>
    <ligand>
        <name>a divalent metal cation</name>
        <dbReference type="ChEBI" id="CHEBI:60240"/>
    </ligand>
</feature>
<gene>
    <name evidence="4" type="ORF">SAMN05421757_10215</name>
</gene>
<evidence type="ECO:0000313" key="5">
    <source>
        <dbReference type="Proteomes" id="UP000198426"/>
    </source>
</evidence>
<evidence type="ECO:0000256" key="3">
    <source>
        <dbReference type="PIRSR" id="PIRSR607837-1"/>
    </source>
</evidence>
<comment type="similarity">
    <text evidence="1">Belongs to the DinB family.</text>
</comment>
<protein>
    <submittedName>
        <fullName evidence="4">Uncharacterized damage-inducible protein DinB (Forms a four-helix bundle)</fullName>
    </submittedName>
</protein>